<reference evidence="2" key="1">
    <citation type="journal article" date="2017" name="Nat. Microbiol.">
        <title>Global analysis of biosynthetic gene clusters reveals vast potential of secondary metabolite production in Penicillium species.</title>
        <authorList>
            <person name="Nielsen J.C."/>
            <person name="Grijseels S."/>
            <person name="Prigent S."/>
            <person name="Ji B."/>
            <person name="Dainat J."/>
            <person name="Nielsen K.F."/>
            <person name="Frisvad J.C."/>
            <person name="Workman M."/>
            <person name="Nielsen J."/>
        </authorList>
    </citation>
    <scope>NUCLEOTIDE SEQUENCE [LARGE SCALE GENOMIC DNA]</scope>
    <source>
        <strain evidence="2">IBT 24891</strain>
    </source>
</reference>
<dbReference type="Proteomes" id="UP000191285">
    <property type="component" value="Unassembled WGS sequence"/>
</dbReference>
<comment type="caution">
    <text evidence="1">The sequence shown here is derived from an EMBL/GenBank/DDBJ whole genome shotgun (WGS) entry which is preliminary data.</text>
</comment>
<proteinExistence type="predicted"/>
<name>A0A1V6TB52_9EURO</name>
<organism evidence="1 2">
    <name type="scientific">Penicillium steckii</name>
    <dbReference type="NCBI Taxonomy" id="303698"/>
    <lineage>
        <taxon>Eukaryota</taxon>
        <taxon>Fungi</taxon>
        <taxon>Dikarya</taxon>
        <taxon>Ascomycota</taxon>
        <taxon>Pezizomycotina</taxon>
        <taxon>Eurotiomycetes</taxon>
        <taxon>Eurotiomycetidae</taxon>
        <taxon>Eurotiales</taxon>
        <taxon>Aspergillaceae</taxon>
        <taxon>Penicillium</taxon>
    </lineage>
</organism>
<dbReference type="OrthoDB" id="4366054at2759"/>
<keyword evidence="2" id="KW-1185">Reference proteome</keyword>
<protein>
    <submittedName>
        <fullName evidence="1">Uncharacterized protein</fullName>
    </submittedName>
</protein>
<dbReference type="AlphaFoldDB" id="A0A1V6TB52"/>
<evidence type="ECO:0000313" key="2">
    <source>
        <dbReference type="Proteomes" id="UP000191285"/>
    </source>
</evidence>
<accession>A0A1V6TB52</accession>
<evidence type="ECO:0000313" key="1">
    <source>
        <dbReference type="EMBL" id="OQE23595.1"/>
    </source>
</evidence>
<sequence length="375" mass="43548">MDPPGSERPVCGCDPDRTLNYVYLGPGEGHEHQNSVLRAQRRRTNEKEPDFCLKSMLEPHYQVWVSLGLLFEESSILKEAIVLRQRSRRSNHCPKCMTFKRPVFGAHLKYFGQFIYTGDYAVETSDLISFPIDRKVKSDGCMNCMDHLRLLTFHVTLFFAARYLGMKKLQMLAMSRFTAAMEHATPTVLRYIVQSVYEHVPKTPMVLHTSLYSLSGWSDYRPLLVLPAIMNHIRHHYPAIEPLYDGMVHSPHGVRAGKVYAGWAETDAFLEVRRKFPDFDQHLRWAEAQLAQENANAQLKELDKLDLDNLVSEAFQEQKPKMDFEEAIATLEKHGEKRSLERYRYRREVEKELRNNVAKFKGLLDSTLQVKIEKE</sequence>
<dbReference type="EMBL" id="MLKD01000008">
    <property type="protein sequence ID" value="OQE23595.1"/>
    <property type="molecule type" value="Genomic_DNA"/>
</dbReference>
<gene>
    <name evidence="1" type="ORF">PENSTE_c008G05942</name>
</gene>